<dbReference type="OrthoDB" id="236049at2157"/>
<evidence type="ECO:0000313" key="2">
    <source>
        <dbReference type="Proteomes" id="UP000509346"/>
    </source>
</evidence>
<dbReference type="EMBL" id="CP058909">
    <property type="protein sequence ID" value="QLH81315.1"/>
    <property type="molecule type" value="Genomic_DNA"/>
</dbReference>
<sequence>MDEEERDVTLHNSNWIKPSENGPGIASGYAEPTELYEHVETMSNVTWPEFMSWLSAPAARVNEQGRLPLIPEEVVAGGRPFVVGHEGSSWHYSRDIPTMAALTIDNTGEAEEQRHVAVFELPESSSKSELKQRLLDVTAANAREVNGMTVLEGGGGGVSDNGQLIHSVIVLEDGLLLTEVGSGGELTGDESDFHLQETLERAGTERDLADHPVRRVTDMDIVTTYGPAFIEDAETAPRSQSVGIDLEAQVKRVILTYPNPDRAARTGERFSTDDGNIQFTTEEGTALLAPRAVAYQEIRQEGRALVFEADIPDLTGTIRDGPPTWSYGIADR</sequence>
<dbReference type="GeneID" id="56082240"/>
<protein>
    <submittedName>
        <fullName evidence="1">Uncharacterized protein</fullName>
    </submittedName>
</protein>
<keyword evidence="2" id="KW-1185">Reference proteome</keyword>
<proteinExistence type="predicted"/>
<evidence type="ECO:0000313" key="1">
    <source>
        <dbReference type="EMBL" id="QLH81315.1"/>
    </source>
</evidence>
<gene>
    <name evidence="1" type="ORF">HZS54_06585</name>
</gene>
<dbReference type="Proteomes" id="UP000509346">
    <property type="component" value="Chromosome"/>
</dbReference>
<organism evidence="1 2">
    <name type="scientific">Halosimplex pelagicum</name>
    <dbReference type="NCBI Taxonomy" id="869886"/>
    <lineage>
        <taxon>Archaea</taxon>
        <taxon>Methanobacteriati</taxon>
        <taxon>Methanobacteriota</taxon>
        <taxon>Stenosarchaea group</taxon>
        <taxon>Halobacteria</taxon>
        <taxon>Halobacteriales</taxon>
        <taxon>Haloarculaceae</taxon>
        <taxon>Halosimplex</taxon>
    </lineage>
</organism>
<dbReference type="RefSeq" id="WP_179921186.1">
    <property type="nucleotide sequence ID" value="NZ_CP058909.1"/>
</dbReference>
<reference evidence="1 2" key="1">
    <citation type="submission" date="2020-07" db="EMBL/GenBank/DDBJ databases">
        <title>Halosimplex litoreum sp. nov. and Halosimplex rubrum sp. nov., isolated from different salt environments.</title>
        <authorList>
            <person name="Cui H."/>
        </authorList>
    </citation>
    <scope>NUCLEOTIDE SEQUENCE [LARGE SCALE GENOMIC DNA]</scope>
    <source>
        <strain evidence="1 2">R2</strain>
    </source>
</reference>
<name>A0A7D5TBH9_9EURY</name>
<dbReference type="AlphaFoldDB" id="A0A7D5TBH9"/>
<accession>A0A7D5TBH9</accession>
<dbReference type="KEGG" id="hpel:HZS54_06585"/>